<evidence type="ECO:0000313" key="3">
    <source>
        <dbReference type="EMBL" id="KDN82778.1"/>
    </source>
</evidence>
<dbReference type="InterPro" id="IPR022770">
    <property type="entry name" value="IucA/IucC-like_C"/>
</dbReference>
<dbReference type="Gene3D" id="1.10.510.40">
    <property type="match status" value="1"/>
</dbReference>
<sequence length="276" mass="31467">MILLGEIASVTVEHPLYRDLPDAPYQYKELLGAIWREPLGRHLDDGERGRTLAALLQTGSDGRALTAELVARSGLDVRDWVDRLFAVMLPPLLHFLYRYGLVFSPHGENAIIVFDQQDVPVRLAVKDFVDDVNISDRPLPELADLPDGIGEVLLRENPDYLCQFLHSGLFIGVYRYLAPLLEDQLGFPEAEFWELLRERILDCQRRFPELADRHELFDLFAPRIDRLCLNRNRLLLDGYRDRPDRPHAAVHGQVDNPLHSAAHLPAQGHRIVTPAP</sequence>
<gene>
    <name evidence="3" type="ORF">KCH_53820</name>
</gene>
<keyword evidence="4" id="KW-1185">Reference proteome</keyword>
<dbReference type="AlphaFoldDB" id="A0A066YMR3"/>
<accession>A0A066YMR3</accession>
<evidence type="ECO:0000259" key="2">
    <source>
        <dbReference type="Pfam" id="PF06276"/>
    </source>
</evidence>
<comment type="pathway">
    <text evidence="1">Siderophore biosynthesis.</text>
</comment>
<dbReference type="eggNOG" id="COG4264">
    <property type="taxonomic scope" value="Bacteria"/>
</dbReference>
<dbReference type="PANTHER" id="PTHR34384">
    <property type="entry name" value="L-2,3-DIAMINOPROPANOATE--CITRATE LIGASE"/>
    <property type="match status" value="1"/>
</dbReference>
<proteinExistence type="predicted"/>
<dbReference type="GO" id="GO:0003824">
    <property type="term" value="F:catalytic activity"/>
    <property type="evidence" value="ECO:0007669"/>
    <property type="project" value="UniProtKB-ARBA"/>
</dbReference>
<dbReference type="GO" id="GO:0019290">
    <property type="term" value="P:siderophore biosynthetic process"/>
    <property type="evidence" value="ECO:0007669"/>
    <property type="project" value="InterPro"/>
</dbReference>
<comment type="caution">
    <text evidence="3">The sequence shown here is derived from an EMBL/GenBank/DDBJ whole genome shotgun (WGS) entry which is preliminary data.</text>
</comment>
<dbReference type="InterPro" id="IPR037455">
    <property type="entry name" value="LucA/IucC-like"/>
</dbReference>
<dbReference type="PATRIC" id="fig|1348663.4.peg.5210"/>
<protein>
    <submittedName>
        <fullName evidence="3">Putative siderophore biosynthesis protein</fullName>
    </submittedName>
</protein>
<name>A0A066YMR3_9ACTN</name>
<dbReference type="Pfam" id="PF06276">
    <property type="entry name" value="FhuF"/>
    <property type="match status" value="1"/>
</dbReference>
<evidence type="ECO:0000313" key="4">
    <source>
        <dbReference type="Proteomes" id="UP000027178"/>
    </source>
</evidence>
<feature type="domain" description="Aerobactin siderophore biosynthesis IucA/IucC-like C-terminal" evidence="2">
    <location>
        <begin position="79"/>
        <end position="239"/>
    </location>
</feature>
<reference evidence="3 4" key="1">
    <citation type="submission" date="2014-05" db="EMBL/GenBank/DDBJ databases">
        <title>Draft Genome Sequence of Kitasatospora cheerisanensis KCTC 2395.</title>
        <authorList>
            <person name="Nam D.H."/>
        </authorList>
    </citation>
    <scope>NUCLEOTIDE SEQUENCE [LARGE SCALE GENOMIC DNA]</scope>
    <source>
        <strain evidence="3 4">KCTC 2395</strain>
    </source>
</reference>
<organism evidence="3 4">
    <name type="scientific">Kitasatospora cheerisanensis KCTC 2395</name>
    <dbReference type="NCBI Taxonomy" id="1348663"/>
    <lineage>
        <taxon>Bacteria</taxon>
        <taxon>Bacillati</taxon>
        <taxon>Actinomycetota</taxon>
        <taxon>Actinomycetes</taxon>
        <taxon>Kitasatosporales</taxon>
        <taxon>Streptomycetaceae</taxon>
        <taxon>Kitasatospora</taxon>
    </lineage>
</organism>
<dbReference type="EMBL" id="JNBY01000101">
    <property type="protein sequence ID" value="KDN82778.1"/>
    <property type="molecule type" value="Genomic_DNA"/>
</dbReference>
<dbReference type="HOGENOM" id="CLU_056008_0_0_11"/>
<dbReference type="PANTHER" id="PTHR34384:SF6">
    <property type="entry name" value="STAPHYLOFERRIN B SYNTHASE"/>
    <property type="match status" value="1"/>
</dbReference>
<dbReference type="Proteomes" id="UP000027178">
    <property type="component" value="Unassembled WGS sequence"/>
</dbReference>
<evidence type="ECO:0000256" key="1">
    <source>
        <dbReference type="ARBA" id="ARBA00004924"/>
    </source>
</evidence>